<protein>
    <recommendedName>
        <fullName evidence="2">Maspardin</fullName>
    </recommendedName>
</protein>
<accession>A0ABY6HRJ3</accession>
<name>A0ABY6HRJ3_9ARCH</name>
<evidence type="ECO:0000256" key="1">
    <source>
        <dbReference type="ARBA" id="ARBA00004496"/>
    </source>
</evidence>
<feature type="domain" description="AB hydrolase-1" evidence="4">
    <location>
        <begin position="64"/>
        <end position="237"/>
    </location>
</feature>
<dbReference type="PANTHER" id="PTHR15913">
    <property type="entry name" value="ACID CLUSTER PROTEIN 33"/>
    <property type="match status" value="1"/>
</dbReference>
<keyword evidence="6" id="KW-1185">Reference proteome</keyword>
<dbReference type="InterPro" id="IPR000073">
    <property type="entry name" value="AB_hydrolase_1"/>
</dbReference>
<evidence type="ECO:0000313" key="5">
    <source>
        <dbReference type="EMBL" id="UYP46025.1"/>
    </source>
</evidence>
<evidence type="ECO:0000259" key="4">
    <source>
        <dbReference type="Pfam" id="PF00561"/>
    </source>
</evidence>
<dbReference type="Pfam" id="PF00561">
    <property type="entry name" value="Abhydrolase_1"/>
    <property type="match status" value="1"/>
</dbReference>
<sequence length="307" mass="35172">MMLNMVKKKSSYIPLKINSSSLKDASLARYNTLISFYNNHPLSFVEFNGYHLDYIAAGSGNQSILIFHGASGNAYTTYEIISKYESQYRVIAPSITQFTSIDDLCDGINFILDREKVGNVIIRSGSFGSMVAQAYFHRNTSRVDGIILANSYPPKTEWNKSYKQMVVLLKILPEKIIRKVVARKLLKYFENVPENLTPDQREQFSFMKAYYVELFKQVPKSVIVCQSLLTKLWNYKDSAITRDYSNWNGKALIFMSANDSGYPYLKEFAAPFIDPHIHVFKNEGHLVSFTQEAEYDGIIDEFLKSLV</sequence>
<keyword evidence="3" id="KW-0963">Cytoplasm</keyword>
<dbReference type="PANTHER" id="PTHR15913:SF0">
    <property type="entry name" value="MASPARDIN"/>
    <property type="match status" value="1"/>
</dbReference>
<evidence type="ECO:0000256" key="3">
    <source>
        <dbReference type="ARBA" id="ARBA00022490"/>
    </source>
</evidence>
<gene>
    <name evidence="5" type="ORF">NEF87_002310</name>
</gene>
<organism evidence="5 6">
    <name type="scientific">Candidatus Lokiarchaeum ossiferum</name>
    <dbReference type="NCBI Taxonomy" id="2951803"/>
    <lineage>
        <taxon>Archaea</taxon>
        <taxon>Promethearchaeati</taxon>
        <taxon>Promethearchaeota</taxon>
        <taxon>Promethearchaeia</taxon>
        <taxon>Promethearchaeales</taxon>
        <taxon>Promethearchaeaceae</taxon>
        <taxon>Candidatus Lokiarchaeum</taxon>
    </lineage>
</organism>
<dbReference type="Proteomes" id="UP001208689">
    <property type="component" value="Chromosome"/>
</dbReference>
<evidence type="ECO:0000256" key="2">
    <source>
        <dbReference type="ARBA" id="ARBA00020148"/>
    </source>
</evidence>
<dbReference type="SUPFAM" id="SSF53474">
    <property type="entry name" value="alpha/beta-Hydrolases"/>
    <property type="match status" value="1"/>
</dbReference>
<reference evidence="5" key="1">
    <citation type="submission" date="2022-09" db="EMBL/GenBank/DDBJ databases">
        <title>Actin cytoskeleton and complex cell architecture in an #Asgard archaeon.</title>
        <authorList>
            <person name="Ponce Toledo R.I."/>
            <person name="Schleper C."/>
            <person name="Rodrigues Oliveira T."/>
            <person name="Wollweber F."/>
            <person name="Xu J."/>
            <person name="Rittmann S."/>
            <person name="Klingl A."/>
            <person name="Pilhofer M."/>
        </authorList>
    </citation>
    <scope>NUCLEOTIDE SEQUENCE</scope>
    <source>
        <strain evidence="5">B-35</strain>
    </source>
</reference>
<dbReference type="InterPro" id="IPR029058">
    <property type="entry name" value="AB_hydrolase_fold"/>
</dbReference>
<dbReference type="Gene3D" id="3.40.50.1820">
    <property type="entry name" value="alpha/beta hydrolase"/>
    <property type="match status" value="1"/>
</dbReference>
<dbReference type="InterPro" id="IPR026151">
    <property type="entry name" value="Maspardin"/>
</dbReference>
<evidence type="ECO:0000313" key="6">
    <source>
        <dbReference type="Proteomes" id="UP001208689"/>
    </source>
</evidence>
<dbReference type="EMBL" id="CP104013">
    <property type="protein sequence ID" value="UYP46025.1"/>
    <property type="molecule type" value="Genomic_DNA"/>
</dbReference>
<comment type="subcellular location">
    <subcellularLocation>
        <location evidence="1">Cytoplasm</location>
    </subcellularLocation>
</comment>
<proteinExistence type="predicted"/>